<dbReference type="AlphaFoldDB" id="A0A6I4IK06"/>
<reference evidence="5" key="1">
    <citation type="submission" date="2019-05" db="EMBL/GenBank/DDBJ databases">
        <title>Flavobacterium profundi sp. nov., isolated from a deep-sea seamount.</title>
        <authorList>
            <person name="Zhang D.-C."/>
        </authorList>
    </citation>
    <scope>NUCLEOTIDE SEQUENCE [LARGE SCALE GENOMIC DNA]</scope>
    <source>
        <strain evidence="5">TP390</strain>
    </source>
</reference>
<dbReference type="Pfam" id="PF03060">
    <property type="entry name" value="NMO"/>
    <property type="match status" value="1"/>
</dbReference>
<evidence type="ECO:0000313" key="5">
    <source>
        <dbReference type="Proteomes" id="UP000431264"/>
    </source>
</evidence>
<accession>A0A6I4IK06</accession>
<dbReference type="PANTHER" id="PTHR32332">
    <property type="entry name" value="2-NITROPROPANE DIOXYGENASE"/>
    <property type="match status" value="1"/>
</dbReference>
<dbReference type="Proteomes" id="UP000431264">
    <property type="component" value="Unassembled WGS sequence"/>
</dbReference>
<evidence type="ECO:0000256" key="3">
    <source>
        <dbReference type="ARBA" id="ARBA00023002"/>
    </source>
</evidence>
<dbReference type="GO" id="GO:0018580">
    <property type="term" value="F:nitronate monooxygenase activity"/>
    <property type="evidence" value="ECO:0007669"/>
    <property type="project" value="InterPro"/>
</dbReference>
<dbReference type="CDD" id="cd04730">
    <property type="entry name" value="NPD_like"/>
    <property type="match status" value="1"/>
</dbReference>
<name>A0A6I4IK06_9FLAO</name>
<gene>
    <name evidence="4" type="ORF">GOQ30_04630</name>
</gene>
<evidence type="ECO:0000256" key="1">
    <source>
        <dbReference type="ARBA" id="ARBA00022630"/>
    </source>
</evidence>
<evidence type="ECO:0000313" key="4">
    <source>
        <dbReference type="EMBL" id="MVO08449.1"/>
    </source>
</evidence>
<dbReference type="EMBL" id="WQLW01000002">
    <property type="protein sequence ID" value="MVO08449.1"/>
    <property type="molecule type" value="Genomic_DNA"/>
</dbReference>
<proteinExistence type="predicted"/>
<dbReference type="PANTHER" id="PTHR32332:SF20">
    <property type="entry name" value="2-NITROPROPANE DIOXYGENASE-LIKE PROTEIN"/>
    <property type="match status" value="1"/>
</dbReference>
<dbReference type="RefSeq" id="WP_140996838.1">
    <property type="nucleotide sequence ID" value="NZ_VDCZ01000002.1"/>
</dbReference>
<comment type="caution">
    <text evidence="4">The sequence shown here is derived from an EMBL/GenBank/DDBJ whole genome shotgun (WGS) entry which is preliminary data.</text>
</comment>
<dbReference type="InterPro" id="IPR004136">
    <property type="entry name" value="NMO"/>
</dbReference>
<organism evidence="4 5">
    <name type="scientific">Flavobacterium profundi</name>
    <dbReference type="NCBI Taxonomy" id="1774945"/>
    <lineage>
        <taxon>Bacteria</taxon>
        <taxon>Pseudomonadati</taxon>
        <taxon>Bacteroidota</taxon>
        <taxon>Flavobacteriia</taxon>
        <taxon>Flavobacteriales</taxon>
        <taxon>Flavobacteriaceae</taxon>
        <taxon>Flavobacterium</taxon>
    </lineage>
</organism>
<keyword evidence="3" id="KW-0560">Oxidoreductase</keyword>
<protein>
    <submittedName>
        <fullName evidence="4">Nitronate monooxygenase</fullName>
    </submittedName>
</protein>
<dbReference type="SUPFAM" id="SSF51412">
    <property type="entry name" value="Inosine monophosphate dehydrogenase (IMPDH)"/>
    <property type="match status" value="1"/>
</dbReference>
<sequence length="314" mass="34163">MNRITELFNIKYPIVQGGMIWNSGYKLASAVSNAGGLGLIGAGSMYPDILREHIQKCKKATDKPFGVNVPMLYPNIEEIMQIIVEEGVKIVFTSAGNPKTWTSYLKENGITVVHVVSSSKFALKAQEAGVDAVVAEGFEAGGHNGREETTTLTLIPMVKQYLQIPLIAAGGIATGRGMLAALVLGADGVQMGSRFAASTESSAHDNFKKTIVETNEGDTVLTLKELAPVRLIKNKFYNELQELYSQCPSTEDLKTLLGRARAKRGMFEGDLEDGELEIGQIAGVIHDILPVQTIVDTIMDEFQKAKEEIHNFVF</sequence>
<keyword evidence="2" id="KW-0288">FMN</keyword>
<dbReference type="Gene3D" id="3.20.20.70">
    <property type="entry name" value="Aldolase class I"/>
    <property type="match status" value="1"/>
</dbReference>
<dbReference type="OrthoDB" id="9778912at2"/>
<dbReference type="InterPro" id="IPR013785">
    <property type="entry name" value="Aldolase_TIM"/>
</dbReference>
<keyword evidence="1" id="KW-0285">Flavoprotein</keyword>
<keyword evidence="5" id="KW-1185">Reference proteome</keyword>
<keyword evidence="4" id="KW-0503">Monooxygenase</keyword>
<evidence type="ECO:0000256" key="2">
    <source>
        <dbReference type="ARBA" id="ARBA00022643"/>
    </source>
</evidence>